<dbReference type="Proteomes" id="UP000054321">
    <property type="component" value="Unassembled WGS sequence"/>
</dbReference>
<dbReference type="GO" id="GO:0005737">
    <property type="term" value="C:cytoplasm"/>
    <property type="evidence" value="ECO:0007669"/>
    <property type="project" value="TreeGrafter"/>
</dbReference>
<keyword evidence="3" id="KW-1185">Reference proteome</keyword>
<dbReference type="InParanoid" id="A0A0C3CLC4"/>
<dbReference type="PANTHER" id="PTHR43735">
    <property type="entry name" value="APOPTOSIS-INDUCING FACTOR 1"/>
    <property type="match status" value="1"/>
</dbReference>
<evidence type="ECO:0000313" key="3">
    <source>
        <dbReference type="Proteomes" id="UP000054321"/>
    </source>
</evidence>
<dbReference type="Pfam" id="PF07992">
    <property type="entry name" value="Pyr_redox_2"/>
    <property type="match status" value="1"/>
</dbReference>
<sequence length="397" mass="42044">MSATHNIVVLGGNVAGLSISHYILRHIVPAADKETGKQYKLSLVSPSTHYQHKVGAPRALSQPDLVDKVFVPLADSFAGYGSKLEHVQGEAVALEPSSKRITVSGLNDSRSQVTYDSLIIATGVRSASPLWTLHGQHTISADALHETSAAIDRAKTILIAGGGATGVETAGEIGSHWRGKDVTILSGSTQLLANLKDMNVGKKAETQLHNLNVKTEHMTKVTSASKTAEGKMLLMFNNGTTREVDVYIDATGGTPNTSFLPTEWLDSRGKVNTDVATLRGTGAAGVYAIGDVASYSKSNILDIHRAVAPLGYSLWADLTKGSMVKTPLAEKLYKQDQTDFGAIPVGPSGGVGTALGWSLPSFMVKFIKSKTFLFDKVPGIVGGSPYQKIDVGAMPNY</sequence>
<dbReference type="SUPFAM" id="SSF51905">
    <property type="entry name" value="FAD/NAD(P)-binding domain"/>
    <property type="match status" value="1"/>
</dbReference>
<feature type="domain" description="FAD/NAD(P)-binding" evidence="1">
    <location>
        <begin position="6"/>
        <end position="307"/>
    </location>
</feature>
<dbReference type="EMBL" id="KN832878">
    <property type="protein sequence ID" value="KIM99788.1"/>
    <property type="molecule type" value="Genomic_DNA"/>
</dbReference>
<dbReference type="AlphaFoldDB" id="A0A0C3CLC4"/>
<dbReference type="Gene3D" id="3.50.50.100">
    <property type="match status" value="1"/>
</dbReference>
<proteinExistence type="predicted"/>
<dbReference type="GO" id="GO:0050660">
    <property type="term" value="F:flavin adenine dinucleotide binding"/>
    <property type="evidence" value="ECO:0007669"/>
    <property type="project" value="TreeGrafter"/>
</dbReference>
<reference evidence="3" key="2">
    <citation type="submission" date="2015-01" db="EMBL/GenBank/DDBJ databases">
        <title>Evolutionary Origins and Diversification of the Mycorrhizal Mutualists.</title>
        <authorList>
            <consortium name="DOE Joint Genome Institute"/>
            <consortium name="Mycorrhizal Genomics Consortium"/>
            <person name="Kohler A."/>
            <person name="Kuo A."/>
            <person name="Nagy L.G."/>
            <person name="Floudas D."/>
            <person name="Copeland A."/>
            <person name="Barry K.W."/>
            <person name="Cichocki N."/>
            <person name="Veneault-Fourrey C."/>
            <person name="LaButti K."/>
            <person name="Lindquist E.A."/>
            <person name="Lipzen A."/>
            <person name="Lundell T."/>
            <person name="Morin E."/>
            <person name="Murat C."/>
            <person name="Riley R."/>
            <person name="Ohm R."/>
            <person name="Sun H."/>
            <person name="Tunlid A."/>
            <person name="Henrissat B."/>
            <person name="Grigoriev I.V."/>
            <person name="Hibbett D.S."/>
            <person name="Martin F."/>
        </authorList>
    </citation>
    <scope>NUCLEOTIDE SEQUENCE [LARGE SCALE GENOMIC DNA]</scope>
    <source>
        <strain evidence="3">Zn</strain>
    </source>
</reference>
<organism evidence="2 3">
    <name type="scientific">Oidiodendron maius (strain Zn)</name>
    <dbReference type="NCBI Taxonomy" id="913774"/>
    <lineage>
        <taxon>Eukaryota</taxon>
        <taxon>Fungi</taxon>
        <taxon>Dikarya</taxon>
        <taxon>Ascomycota</taxon>
        <taxon>Pezizomycotina</taxon>
        <taxon>Leotiomycetes</taxon>
        <taxon>Leotiomycetes incertae sedis</taxon>
        <taxon>Myxotrichaceae</taxon>
        <taxon>Oidiodendron</taxon>
    </lineage>
</organism>
<name>A0A0C3CLC4_OIDMZ</name>
<dbReference type="InterPro" id="IPR023753">
    <property type="entry name" value="FAD/NAD-binding_dom"/>
</dbReference>
<dbReference type="PANTHER" id="PTHR43735:SF25">
    <property type="entry name" value="NAD(P)H DEHYDROGENASE 3"/>
    <property type="match status" value="1"/>
</dbReference>
<dbReference type="InterPro" id="IPR036188">
    <property type="entry name" value="FAD/NAD-bd_sf"/>
</dbReference>
<evidence type="ECO:0000313" key="2">
    <source>
        <dbReference type="EMBL" id="KIM99788.1"/>
    </source>
</evidence>
<dbReference type="PRINTS" id="PR00469">
    <property type="entry name" value="PNDRDTASEII"/>
</dbReference>
<dbReference type="PRINTS" id="PR00368">
    <property type="entry name" value="FADPNR"/>
</dbReference>
<protein>
    <recommendedName>
        <fullName evidence="1">FAD/NAD(P)-binding domain-containing protein</fullName>
    </recommendedName>
</protein>
<accession>A0A0C3CLC4</accession>
<dbReference type="STRING" id="913774.A0A0C3CLC4"/>
<evidence type="ECO:0000259" key="1">
    <source>
        <dbReference type="Pfam" id="PF07992"/>
    </source>
</evidence>
<reference evidence="2 3" key="1">
    <citation type="submission" date="2014-04" db="EMBL/GenBank/DDBJ databases">
        <authorList>
            <consortium name="DOE Joint Genome Institute"/>
            <person name="Kuo A."/>
            <person name="Martino E."/>
            <person name="Perotto S."/>
            <person name="Kohler A."/>
            <person name="Nagy L.G."/>
            <person name="Floudas D."/>
            <person name="Copeland A."/>
            <person name="Barry K.W."/>
            <person name="Cichocki N."/>
            <person name="Veneault-Fourrey C."/>
            <person name="LaButti K."/>
            <person name="Lindquist E.A."/>
            <person name="Lipzen A."/>
            <person name="Lundell T."/>
            <person name="Morin E."/>
            <person name="Murat C."/>
            <person name="Sun H."/>
            <person name="Tunlid A."/>
            <person name="Henrissat B."/>
            <person name="Grigoriev I.V."/>
            <person name="Hibbett D.S."/>
            <person name="Martin F."/>
            <person name="Nordberg H.P."/>
            <person name="Cantor M.N."/>
            <person name="Hua S.X."/>
        </authorList>
    </citation>
    <scope>NUCLEOTIDE SEQUENCE [LARGE SCALE GENOMIC DNA]</scope>
    <source>
        <strain evidence="2 3">Zn</strain>
    </source>
</reference>
<dbReference type="HOGENOM" id="CLU_019845_6_2_1"/>
<dbReference type="GO" id="GO:0004174">
    <property type="term" value="F:electron-transferring-flavoprotein dehydrogenase activity"/>
    <property type="evidence" value="ECO:0007669"/>
    <property type="project" value="TreeGrafter"/>
</dbReference>
<dbReference type="OrthoDB" id="202203at2759"/>
<dbReference type="FunCoup" id="A0A0C3CLC4">
    <property type="interactions" value="414"/>
</dbReference>
<gene>
    <name evidence="2" type="ORF">OIDMADRAFT_55692</name>
</gene>